<feature type="region of interest" description="Disordered" evidence="2">
    <location>
        <begin position="44"/>
        <end position="735"/>
    </location>
</feature>
<dbReference type="GO" id="GO:0015629">
    <property type="term" value="C:actin cytoskeleton"/>
    <property type="evidence" value="ECO:0007669"/>
    <property type="project" value="TreeGrafter"/>
</dbReference>
<dbReference type="GO" id="GO:0005737">
    <property type="term" value="C:cytoplasm"/>
    <property type="evidence" value="ECO:0007669"/>
    <property type="project" value="TreeGrafter"/>
</dbReference>
<protein>
    <recommendedName>
        <fullName evidence="5">Gelsolin-like domain-containing protein</fullName>
    </recommendedName>
</protein>
<dbReference type="GO" id="GO:0051016">
    <property type="term" value="P:barbed-end actin filament capping"/>
    <property type="evidence" value="ECO:0007669"/>
    <property type="project" value="TreeGrafter"/>
</dbReference>
<feature type="compositionally biased region" description="Polar residues" evidence="2">
    <location>
        <begin position="334"/>
        <end position="348"/>
    </location>
</feature>
<accession>A0AAD7G0E4</accession>
<dbReference type="Proteomes" id="UP001221142">
    <property type="component" value="Unassembled WGS sequence"/>
</dbReference>
<reference evidence="3" key="1">
    <citation type="submission" date="2023-03" db="EMBL/GenBank/DDBJ databases">
        <title>Massive genome expansion in bonnet fungi (Mycena s.s.) driven by repeated elements and novel gene families across ecological guilds.</title>
        <authorList>
            <consortium name="Lawrence Berkeley National Laboratory"/>
            <person name="Harder C.B."/>
            <person name="Miyauchi S."/>
            <person name="Viragh M."/>
            <person name="Kuo A."/>
            <person name="Thoen E."/>
            <person name="Andreopoulos B."/>
            <person name="Lu D."/>
            <person name="Skrede I."/>
            <person name="Drula E."/>
            <person name="Henrissat B."/>
            <person name="Morin E."/>
            <person name="Kohler A."/>
            <person name="Barry K."/>
            <person name="LaButti K."/>
            <person name="Morin E."/>
            <person name="Salamov A."/>
            <person name="Lipzen A."/>
            <person name="Mereny Z."/>
            <person name="Hegedus B."/>
            <person name="Baldrian P."/>
            <person name="Stursova M."/>
            <person name="Weitz H."/>
            <person name="Taylor A."/>
            <person name="Grigoriev I.V."/>
            <person name="Nagy L.G."/>
            <person name="Martin F."/>
            <person name="Kauserud H."/>
        </authorList>
    </citation>
    <scope>NUCLEOTIDE SEQUENCE</scope>
    <source>
        <strain evidence="3">9284</strain>
    </source>
</reference>
<feature type="compositionally biased region" description="Low complexity" evidence="2">
    <location>
        <begin position="665"/>
        <end position="676"/>
    </location>
</feature>
<dbReference type="AlphaFoldDB" id="A0AAD7G0E4"/>
<evidence type="ECO:0000256" key="2">
    <source>
        <dbReference type="SAM" id="MobiDB-lite"/>
    </source>
</evidence>
<feature type="compositionally biased region" description="Pro residues" evidence="2">
    <location>
        <begin position="688"/>
        <end position="701"/>
    </location>
</feature>
<feature type="compositionally biased region" description="Low complexity" evidence="2">
    <location>
        <begin position="51"/>
        <end position="70"/>
    </location>
</feature>
<dbReference type="EMBL" id="JARKIF010000002">
    <property type="protein sequence ID" value="KAJ7647210.1"/>
    <property type="molecule type" value="Genomic_DNA"/>
</dbReference>
<keyword evidence="4" id="KW-1185">Reference proteome</keyword>
<feature type="compositionally biased region" description="Pro residues" evidence="2">
    <location>
        <begin position="525"/>
        <end position="534"/>
    </location>
</feature>
<dbReference type="GO" id="GO:0008154">
    <property type="term" value="P:actin polymerization or depolymerization"/>
    <property type="evidence" value="ECO:0007669"/>
    <property type="project" value="TreeGrafter"/>
</dbReference>
<gene>
    <name evidence="3" type="ORF">FB45DRAFT_892755</name>
</gene>
<evidence type="ECO:0000313" key="3">
    <source>
        <dbReference type="EMBL" id="KAJ7647210.1"/>
    </source>
</evidence>
<name>A0AAD7G0E4_9AGAR</name>
<evidence type="ECO:0000256" key="1">
    <source>
        <dbReference type="ARBA" id="ARBA00022737"/>
    </source>
</evidence>
<dbReference type="GO" id="GO:0051015">
    <property type="term" value="F:actin filament binding"/>
    <property type="evidence" value="ECO:0007669"/>
    <property type="project" value="InterPro"/>
</dbReference>
<evidence type="ECO:0008006" key="5">
    <source>
        <dbReference type="Google" id="ProtNLM"/>
    </source>
</evidence>
<keyword evidence="1" id="KW-0677">Repeat</keyword>
<dbReference type="SUPFAM" id="SSF55753">
    <property type="entry name" value="Actin depolymerizing proteins"/>
    <property type="match status" value="1"/>
</dbReference>
<sequence length="1194" mass="128665">MNPAQETGLSEWASRIKSDLHNPTQDLEQKRLEDEIAASRLARLRRSRGVSKTSSLDLSKSSEYSSALRSVQDDTTSSADDVKPLADRQKSQADALNKLMGSTPASRPEPMSLAAFIGGKATGPRLNKHAPQQDAHDPTQFVQRTRIDAPHPIFGRGGIAMPGMAKPSSAPRQVDHPPVWSRTGRTPEPEQPRHRRLSTPSPEKPESPAPVSPQKTNVRERTMSTPSGPVAPRNGHHITPSTTPKSYTPALSSSRPSTPGQRSSPSSPPLSKSPPVVTASLARPILPDPRTSPHGPQISKSEAPSLAFLKAPTAKEPTPSISRLQGRGFVQNMVKASSQLDSPTSSPASMEKSRPTSGRKSSVLDRWPGASSTSPPPSPTAAPMRRSRTAEPTASVTPPPAKPVSVSKSYSDNGKAKLEETRPPAGHMPGLGSANTVVVIQPQPLDVDELGFKRETNRPTPRPSKGSAFPEPSKPLIHPTKDRAKKPRKNKGDGPAPSTSTSAPPVDRRPSPQPSLMAPLKPAVIPTPSPPRSPLPDSQSLRPTVSLKPTGVFDAPSSSVGGTGMVGRRALPGMAPTHSLRSVSPKPTYDNASEVPSVGGGGSGMVGRRALPGMTNSRPLPPVSPKPAFSSGAPSETSSTPRALPGLASAASLNISQKEDIPPIAHSRAGSSGSSRPTVMDMAQAFVDPPPRVVPSNPTPEPLVEDKVAEPTTSPTPRPRNIMPPSAEKRKSSYDRYSVILPPLKEEATPDPTPVSTLTRAVGNLLVKPDFDQLDWKLLDREEAVEPSGKSEPEILHFNHVDEPLPRVDVSPLVKAFKAPKPNADTQPIQVDVMAISGSTASPIADAHIFYDTEILAIIYRSKAKLTGLITSTVWSWRGKNAFLGESEEQKLGELAKRYGTSAVSVSQLSEPAELVHSLGGTLAVRQGSRAHWASENTAMHVIRSLHGVIYIDQVDLNIRNICSGFSYCVTILSTLYVWHGCGSTPEERKAALDYARSLTSNPDDIVILVENESDDDEMFWMVLGEDDNYAKADYWKWRPSMALTPRIWSVEAGRKTPISPVLSLGEEQLPHSSVYLMDCVFEYFVLVPSAARGKRRDIRLALSVAKDVSTRVAAARPYSPTVHALILPSQIPVDLRIQFRDLERVFLAEVEAPDHMNVMPLETSTEHLQTSSWNRTQLQDRGMLPLGLDESFL</sequence>
<dbReference type="GO" id="GO:0005546">
    <property type="term" value="F:phosphatidylinositol-4,5-bisphosphate binding"/>
    <property type="evidence" value="ECO:0007669"/>
    <property type="project" value="TreeGrafter"/>
</dbReference>
<feature type="compositionally biased region" description="Low complexity" evidence="2">
    <location>
        <begin position="495"/>
        <end position="505"/>
    </location>
</feature>
<dbReference type="PANTHER" id="PTHR11977">
    <property type="entry name" value="VILLIN"/>
    <property type="match status" value="1"/>
</dbReference>
<dbReference type="PANTHER" id="PTHR11977:SF51">
    <property type="entry name" value="PROTEIN FLIGHTLESS-1 HOMOLOG"/>
    <property type="match status" value="1"/>
</dbReference>
<evidence type="ECO:0000313" key="4">
    <source>
        <dbReference type="Proteomes" id="UP001221142"/>
    </source>
</evidence>
<comment type="caution">
    <text evidence="3">The sequence shown here is derived from an EMBL/GenBank/DDBJ whole genome shotgun (WGS) entry which is preliminary data.</text>
</comment>
<feature type="compositionally biased region" description="Basic and acidic residues" evidence="2">
    <location>
        <begin position="80"/>
        <end position="91"/>
    </location>
</feature>
<feature type="compositionally biased region" description="Polar residues" evidence="2">
    <location>
        <begin position="632"/>
        <end position="641"/>
    </location>
</feature>
<feature type="compositionally biased region" description="Low complexity" evidence="2">
    <location>
        <begin position="252"/>
        <end position="265"/>
    </location>
</feature>
<proteinExistence type="predicted"/>
<dbReference type="SMART" id="SM00262">
    <property type="entry name" value="GEL"/>
    <property type="match status" value="1"/>
</dbReference>
<organism evidence="3 4">
    <name type="scientific">Roridomyces roridus</name>
    <dbReference type="NCBI Taxonomy" id="1738132"/>
    <lineage>
        <taxon>Eukaryota</taxon>
        <taxon>Fungi</taxon>
        <taxon>Dikarya</taxon>
        <taxon>Basidiomycota</taxon>
        <taxon>Agaricomycotina</taxon>
        <taxon>Agaricomycetes</taxon>
        <taxon>Agaricomycetidae</taxon>
        <taxon>Agaricales</taxon>
        <taxon>Marasmiineae</taxon>
        <taxon>Mycenaceae</taxon>
        <taxon>Roridomyces</taxon>
    </lineage>
</organism>
<dbReference type="InterPro" id="IPR029006">
    <property type="entry name" value="ADF-H/Gelsolin-like_dom_sf"/>
</dbReference>
<dbReference type="Gene3D" id="3.40.20.10">
    <property type="entry name" value="Severin"/>
    <property type="match status" value="1"/>
</dbReference>
<feature type="region of interest" description="Disordered" evidence="2">
    <location>
        <begin position="1"/>
        <end position="28"/>
    </location>
</feature>
<feature type="compositionally biased region" description="Polar residues" evidence="2">
    <location>
        <begin position="239"/>
        <end position="251"/>
    </location>
</feature>
<dbReference type="GO" id="GO:0051014">
    <property type="term" value="P:actin filament severing"/>
    <property type="evidence" value="ECO:0007669"/>
    <property type="project" value="TreeGrafter"/>
</dbReference>
<dbReference type="InterPro" id="IPR007122">
    <property type="entry name" value="Villin/Gelsolin"/>
</dbReference>